<dbReference type="Pfam" id="PF09335">
    <property type="entry name" value="VTT_dom"/>
    <property type="match status" value="1"/>
</dbReference>
<dbReference type="Proteomes" id="UP000528432">
    <property type="component" value="Unassembled WGS sequence"/>
</dbReference>
<feature type="transmembrane region" description="Helical" evidence="6">
    <location>
        <begin position="53"/>
        <end position="84"/>
    </location>
</feature>
<protein>
    <recommendedName>
        <fullName evidence="6">TVP38/TMEM64 family membrane protein</fullName>
    </recommendedName>
</protein>
<sequence length="220" mass="24385">MERNFMKKNILIKLIALVSLILVCFFITKKLGIDLLNINVDNLSISIKKCGKYAFICFLIIFTLKPLMMILPAAVFSVVGGTIFGAVKGFTLNMIGFFLSGTIAFLIARNLGKETVDKLLRGKCVELNNNLGKNGFKILFLLRLPPVLPYDPLSYACGLTKIKYKDFIYASLLGVVPETLCYSVMGQNIFKPNSPKFIIPLIIVGISTLLSGIFFKKANL</sequence>
<dbReference type="PANTHER" id="PTHR12677:SF49">
    <property type="entry name" value="TVP38_TMEM64 FAMILY MEMBRANE PROTEIN"/>
    <property type="match status" value="1"/>
</dbReference>
<evidence type="ECO:0000313" key="8">
    <source>
        <dbReference type="EMBL" id="NOH16091.1"/>
    </source>
</evidence>
<comment type="caution">
    <text evidence="8">The sequence shown here is derived from an EMBL/GenBank/DDBJ whole genome shotgun (WGS) entry which is preliminary data.</text>
</comment>
<feature type="domain" description="VTT" evidence="7">
    <location>
        <begin position="71"/>
        <end position="187"/>
    </location>
</feature>
<feature type="transmembrane region" description="Helical" evidence="6">
    <location>
        <begin position="167"/>
        <end position="185"/>
    </location>
</feature>
<evidence type="ECO:0000256" key="3">
    <source>
        <dbReference type="ARBA" id="ARBA00022692"/>
    </source>
</evidence>
<comment type="subcellular location">
    <subcellularLocation>
        <location evidence="1 6">Cell membrane</location>
        <topology evidence="1 6">Multi-pass membrane protein</topology>
    </subcellularLocation>
</comment>
<feature type="transmembrane region" description="Helical" evidence="6">
    <location>
        <begin position="90"/>
        <end position="108"/>
    </location>
</feature>
<evidence type="ECO:0000256" key="2">
    <source>
        <dbReference type="ARBA" id="ARBA00022475"/>
    </source>
</evidence>
<dbReference type="PANTHER" id="PTHR12677">
    <property type="entry name" value="GOLGI APPARATUS MEMBRANE PROTEIN TVP38-RELATED"/>
    <property type="match status" value="1"/>
</dbReference>
<name>A0A7Y3V9D1_CLOCO</name>
<comment type="similarity">
    <text evidence="6">Belongs to the TVP38/TMEM64 family.</text>
</comment>
<dbReference type="InterPro" id="IPR032816">
    <property type="entry name" value="VTT_dom"/>
</dbReference>
<evidence type="ECO:0000256" key="6">
    <source>
        <dbReference type="RuleBase" id="RU366058"/>
    </source>
</evidence>
<dbReference type="EMBL" id="JABFIF010000011">
    <property type="protein sequence ID" value="NOH16091.1"/>
    <property type="molecule type" value="Genomic_DNA"/>
</dbReference>
<dbReference type="OrthoDB" id="9812980at2"/>
<dbReference type="AlphaFoldDB" id="A0A7Y3V9D1"/>
<keyword evidence="4 6" id="KW-1133">Transmembrane helix</keyword>
<evidence type="ECO:0000256" key="4">
    <source>
        <dbReference type="ARBA" id="ARBA00022989"/>
    </source>
</evidence>
<keyword evidence="2 6" id="KW-1003">Cell membrane</keyword>
<reference evidence="8 9" key="1">
    <citation type="submission" date="2020-05" db="EMBL/GenBank/DDBJ databases">
        <title>Draft genome sequence of Clostridium cochlearium strain AGROS13 isolated from a sheep dairy farm in New Zealand.</title>
        <authorList>
            <person name="Gupta T.B."/>
            <person name="Jauregui R."/>
            <person name="Risson A.N."/>
            <person name="Brightwell G."/>
            <person name="Maclean P."/>
        </authorList>
    </citation>
    <scope>NUCLEOTIDE SEQUENCE [LARGE SCALE GENOMIC DNA]</scope>
    <source>
        <strain evidence="8 9">AGROS13</strain>
    </source>
</reference>
<keyword evidence="3 6" id="KW-0812">Transmembrane</keyword>
<evidence type="ECO:0000313" key="9">
    <source>
        <dbReference type="Proteomes" id="UP000528432"/>
    </source>
</evidence>
<feature type="transmembrane region" description="Helical" evidence="6">
    <location>
        <begin position="197"/>
        <end position="215"/>
    </location>
</feature>
<proteinExistence type="inferred from homology"/>
<evidence type="ECO:0000256" key="5">
    <source>
        <dbReference type="ARBA" id="ARBA00023136"/>
    </source>
</evidence>
<gene>
    <name evidence="8" type="ORF">HMJ28_06790</name>
</gene>
<organism evidence="8 9">
    <name type="scientific">Clostridium cochlearium</name>
    <dbReference type="NCBI Taxonomy" id="1494"/>
    <lineage>
        <taxon>Bacteria</taxon>
        <taxon>Bacillati</taxon>
        <taxon>Bacillota</taxon>
        <taxon>Clostridia</taxon>
        <taxon>Eubacteriales</taxon>
        <taxon>Clostridiaceae</taxon>
        <taxon>Clostridium</taxon>
    </lineage>
</organism>
<keyword evidence="5 6" id="KW-0472">Membrane</keyword>
<dbReference type="GO" id="GO:0005886">
    <property type="term" value="C:plasma membrane"/>
    <property type="evidence" value="ECO:0007669"/>
    <property type="project" value="UniProtKB-SubCell"/>
</dbReference>
<evidence type="ECO:0000259" key="7">
    <source>
        <dbReference type="Pfam" id="PF09335"/>
    </source>
</evidence>
<dbReference type="InterPro" id="IPR015414">
    <property type="entry name" value="TMEM64"/>
</dbReference>
<feature type="transmembrane region" description="Helical" evidence="6">
    <location>
        <begin position="12"/>
        <end position="32"/>
    </location>
</feature>
<accession>A0A7Y3V9D1</accession>
<evidence type="ECO:0000256" key="1">
    <source>
        <dbReference type="ARBA" id="ARBA00004651"/>
    </source>
</evidence>